<name>A0A5C0UDI9_9PROT</name>
<proteinExistence type="predicted"/>
<keyword evidence="5" id="KW-0131">Cell cycle</keyword>
<dbReference type="EMBL" id="CP043315">
    <property type="protein sequence ID" value="QEK37817.1"/>
    <property type="molecule type" value="Genomic_DNA"/>
</dbReference>
<dbReference type="InterPro" id="IPR013685">
    <property type="entry name" value="POTRA_FtsQ_type"/>
</dbReference>
<sequence>MKRNIFIAFSMLTAFIYVKQLKKYQIQKITILGNIMTTKNEVVKLIPKGMYECNAAKIRRNMIKMPWVADCTVKKVWPYEVVVFIEEEIPIFENANFYITSVGKMIKKDSREYPISRIKFSGKFVASEIENAFKIMSQHEDLLEKVDAIHRKREDRFDLNIKNKTIKCLDGDLNRCIIRYLSLPKYIPNSKNIDLRHPQRAVFY</sequence>
<evidence type="ECO:0000256" key="5">
    <source>
        <dbReference type="ARBA" id="ARBA00023306"/>
    </source>
</evidence>
<evidence type="ECO:0000256" key="3">
    <source>
        <dbReference type="ARBA" id="ARBA00022692"/>
    </source>
</evidence>
<dbReference type="PANTHER" id="PTHR35851">
    <property type="entry name" value="CELL DIVISION PROTEIN FTSQ"/>
    <property type="match status" value="1"/>
</dbReference>
<dbReference type="Pfam" id="PF08478">
    <property type="entry name" value="POTRA_1"/>
    <property type="match status" value="1"/>
</dbReference>
<dbReference type="OrthoDB" id="9783091at2"/>
<feature type="domain" description="POTRA" evidence="6">
    <location>
        <begin position="26"/>
        <end position="87"/>
    </location>
</feature>
<protein>
    <submittedName>
        <fullName evidence="7">FtsQ-type POTRA domain-containing protein</fullName>
    </submittedName>
</protein>
<keyword evidence="1" id="KW-1003">Cell membrane</keyword>
<accession>A0A5C0UDI9</accession>
<keyword evidence="4" id="KW-0472">Membrane</keyword>
<dbReference type="Gene3D" id="3.10.20.310">
    <property type="entry name" value="membrane protein fhac"/>
    <property type="match status" value="1"/>
</dbReference>
<dbReference type="Proteomes" id="UP000325155">
    <property type="component" value="Chromosome"/>
</dbReference>
<keyword evidence="4" id="KW-1133">Transmembrane helix</keyword>
<dbReference type="KEGG" id="cip:FZC35_00220"/>
<keyword evidence="3" id="KW-0812">Transmembrane</keyword>
<evidence type="ECO:0000313" key="8">
    <source>
        <dbReference type="Proteomes" id="UP000325155"/>
    </source>
</evidence>
<gene>
    <name evidence="7" type="ORF">FZC35_00220</name>
</gene>
<keyword evidence="2" id="KW-0132">Cell division</keyword>
<dbReference type="InterPro" id="IPR026579">
    <property type="entry name" value="FtsQ"/>
</dbReference>
<dbReference type="AlphaFoldDB" id="A0A5C0UDI9"/>
<evidence type="ECO:0000313" key="7">
    <source>
        <dbReference type="EMBL" id="QEK37817.1"/>
    </source>
</evidence>
<dbReference type="GO" id="GO:0090529">
    <property type="term" value="P:cell septum assembly"/>
    <property type="evidence" value="ECO:0007669"/>
    <property type="project" value="InterPro"/>
</dbReference>
<reference evidence="7 8" key="1">
    <citation type="submission" date="2019-08" db="EMBL/GenBank/DDBJ databases">
        <title>Highly reduced genomes of protist endosymbionts show evolutionary convergence.</title>
        <authorList>
            <person name="George E."/>
            <person name="Husnik F."/>
            <person name="Tashyreva D."/>
            <person name="Prokopchuk G."/>
            <person name="Horak A."/>
            <person name="Kwong W.K."/>
            <person name="Lukes J."/>
            <person name="Keeling P.J."/>
        </authorList>
    </citation>
    <scope>NUCLEOTIDE SEQUENCE [LARGE SCALE GENOMIC DNA]</scope>
    <source>
        <strain evidence="7">1605</strain>
    </source>
</reference>
<evidence type="ECO:0000256" key="4">
    <source>
        <dbReference type="ARBA" id="ARBA00022989"/>
    </source>
</evidence>
<keyword evidence="8" id="KW-1185">Reference proteome</keyword>
<dbReference type="RefSeq" id="WP_148980664.1">
    <property type="nucleotide sequence ID" value="NZ_CP043315.1"/>
</dbReference>
<evidence type="ECO:0000256" key="2">
    <source>
        <dbReference type="ARBA" id="ARBA00022618"/>
    </source>
</evidence>
<dbReference type="PANTHER" id="PTHR35851:SF1">
    <property type="entry name" value="CELL DIVISION PROTEIN FTSQ"/>
    <property type="match status" value="1"/>
</dbReference>
<organism evidence="7 8">
    <name type="scientific">Candidatus Cytomitobacter indipagum</name>
    <dbReference type="NCBI Taxonomy" id="2601575"/>
    <lineage>
        <taxon>Bacteria</taxon>
        <taxon>Pseudomonadati</taxon>
        <taxon>Pseudomonadota</taxon>
        <taxon>Alphaproteobacteria</taxon>
        <taxon>Holosporales</taxon>
        <taxon>Holosporaceae</taxon>
        <taxon>Candidatus Cytomitobacter</taxon>
    </lineage>
</organism>
<evidence type="ECO:0000256" key="1">
    <source>
        <dbReference type="ARBA" id="ARBA00022475"/>
    </source>
</evidence>
<evidence type="ECO:0000259" key="6">
    <source>
        <dbReference type="Pfam" id="PF08478"/>
    </source>
</evidence>